<dbReference type="PROSITE" id="PS50059">
    <property type="entry name" value="FKBP_PPIASE"/>
    <property type="match status" value="1"/>
</dbReference>
<feature type="domain" description="PPIase FKBP-type" evidence="2">
    <location>
        <begin position="201"/>
        <end position="288"/>
    </location>
</feature>
<dbReference type="InterPro" id="IPR046357">
    <property type="entry name" value="PPIase_dom_sf"/>
</dbReference>
<accession>A0A061QG87</accession>
<keyword evidence="1 3" id="KW-0413">Isomerase</keyword>
<evidence type="ECO:0000313" key="3">
    <source>
        <dbReference type="EMBL" id="JAC59432.1"/>
    </source>
</evidence>
<keyword evidence="1" id="KW-0697">Rotamase</keyword>
<gene>
    <name evidence="3" type="ORF">TSPGSL018_31409</name>
</gene>
<evidence type="ECO:0000256" key="1">
    <source>
        <dbReference type="PROSITE-ProRule" id="PRU00277"/>
    </source>
</evidence>
<dbReference type="PANTHER" id="PTHR47414">
    <property type="entry name" value="PEPTIDYL-PROLYL CIS-TRANS ISOMERASE FKBP20-2, CHLOROPLASTIC"/>
    <property type="match status" value="1"/>
</dbReference>
<dbReference type="EMBL" id="GBEZ01027938">
    <property type="protein sequence ID" value="JAC59432.1"/>
    <property type="molecule type" value="Transcribed_RNA"/>
</dbReference>
<sequence>MQTAYNMACVFKDFTCFCDGKFLRPGCRTDWLTCRIPVQTGKTSSQLLRLRSDNPSLRCRSQRHNLITANTEYDSAHESPFKTQDRRQLFHSAMCSILSMSLAQSVYVQGALAEQSAQAVDDEGKVELLPKANAAELSLSEKQILEYNKRIQAQNRVPRDFPWFVREGFDVKVLADDFETTPEGLMTRTFQLGAGPRPSDGQKAVFHYTAYNESGSPIDSSYKQGRPAEMRVGASSVIPGFELAIKGMEVGTKMRVIIPPALGPPVGPSTFFSAKQCEVFDVEMLALKNCSRKQFGMVSNIVCEDS</sequence>
<name>A0A061QG87_9CHLO</name>
<dbReference type="GO" id="GO:0003755">
    <property type="term" value="F:peptidyl-prolyl cis-trans isomerase activity"/>
    <property type="evidence" value="ECO:0007669"/>
    <property type="project" value="UniProtKB-KW"/>
</dbReference>
<dbReference type="Pfam" id="PF00254">
    <property type="entry name" value="FKBP_C"/>
    <property type="match status" value="1"/>
</dbReference>
<dbReference type="EC" id="5.2.1.8" evidence="1"/>
<protein>
    <recommendedName>
        <fullName evidence="1">peptidylprolyl isomerase</fullName>
        <ecNumber evidence="1">5.2.1.8</ecNumber>
    </recommendedName>
</protein>
<dbReference type="Gene3D" id="3.10.50.40">
    <property type="match status" value="1"/>
</dbReference>
<dbReference type="InterPro" id="IPR044239">
    <property type="entry name" value="FKBP20-2-like"/>
</dbReference>
<organism evidence="3">
    <name type="scientific">Tetraselmis sp. GSL018</name>
    <dbReference type="NCBI Taxonomy" id="582737"/>
    <lineage>
        <taxon>Eukaryota</taxon>
        <taxon>Viridiplantae</taxon>
        <taxon>Chlorophyta</taxon>
        <taxon>core chlorophytes</taxon>
        <taxon>Chlorodendrophyceae</taxon>
        <taxon>Chlorodendrales</taxon>
        <taxon>Chlorodendraceae</taxon>
        <taxon>Tetraselmis</taxon>
    </lineage>
</organism>
<proteinExistence type="predicted"/>
<dbReference type="PANTHER" id="PTHR47414:SF1">
    <property type="entry name" value="PEPTIDYL-PROLYL CIS-TRANS ISOMERASE FKBP20-2, CHLOROPLASTIC"/>
    <property type="match status" value="1"/>
</dbReference>
<reference evidence="3" key="1">
    <citation type="submission" date="2014-05" db="EMBL/GenBank/DDBJ databases">
        <title>The transcriptome of the halophilic microalga Tetraselmis sp. GSL018 isolated from the Great Salt Lake, Utah.</title>
        <authorList>
            <person name="Jinkerson R.E."/>
            <person name="D'Adamo S."/>
            <person name="Posewitz M.C."/>
        </authorList>
    </citation>
    <scope>NUCLEOTIDE SEQUENCE</scope>
    <source>
        <strain evidence="3">GSL018</strain>
    </source>
</reference>
<dbReference type="SUPFAM" id="SSF54534">
    <property type="entry name" value="FKBP-like"/>
    <property type="match status" value="1"/>
</dbReference>
<evidence type="ECO:0000259" key="2">
    <source>
        <dbReference type="PROSITE" id="PS50059"/>
    </source>
</evidence>
<dbReference type="InterPro" id="IPR001179">
    <property type="entry name" value="PPIase_FKBP_dom"/>
</dbReference>
<dbReference type="AlphaFoldDB" id="A0A061QG87"/>
<comment type="catalytic activity">
    <reaction evidence="1">
        <text>[protein]-peptidylproline (omega=180) = [protein]-peptidylproline (omega=0)</text>
        <dbReference type="Rhea" id="RHEA:16237"/>
        <dbReference type="Rhea" id="RHEA-COMP:10747"/>
        <dbReference type="Rhea" id="RHEA-COMP:10748"/>
        <dbReference type="ChEBI" id="CHEBI:83833"/>
        <dbReference type="ChEBI" id="CHEBI:83834"/>
        <dbReference type="EC" id="5.2.1.8"/>
    </reaction>
</comment>